<feature type="region of interest" description="Disordered" evidence="1">
    <location>
        <begin position="51"/>
        <end position="72"/>
    </location>
</feature>
<comment type="caution">
    <text evidence="2">The sequence shown here is derived from an EMBL/GenBank/DDBJ whole genome shotgun (WGS) entry which is preliminary data.</text>
</comment>
<organism evidence="2 3">
    <name type="scientific">Portunus trituberculatus</name>
    <name type="common">Swimming crab</name>
    <name type="synonym">Neptunus trituberculatus</name>
    <dbReference type="NCBI Taxonomy" id="210409"/>
    <lineage>
        <taxon>Eukaryota</taxon>
        <taxon>Metazoa</taxon>
        <taxon>Ecdysozoa</taxon>
        <taxon>Arthropoda</taxon>
        <taxon>Crustacea</taxon>
        <taxon>Multicrustacea</taxon>
        <taxon>Malacostraca</taxon>
        <taxon>Eumalacostraca</taxon>
        <taxon>Eucarida</taxon>
        <taxon>Decapoda</taxon>
        <taxon>Pleocyemata</taxon>
        <taxon>Brachyura</taxon>
        <taxon>Eubrachyura</taxon>
        <taxon>Portunoidea</taxon>
        <taxon>Portunidae</taxon>
        <taxon>Portuninae</taxon>
        <taxon>Portunus</taxon>
    </lineage>
</organism>
<sequence>MDAFKSTTIHRPCKHSSNRHLRRLIFASPGTSLTVSPLLFPVAVKHQTRLLHIPGSGGGGSGAAPPPEERDK</sequence>
<evidence type="ECO:0000256" key="1">
    <source>
        <dbReference type="SAM" id="MobiDB-lite"/>
    </source>
</evidence>
<dbReference type="AlphaFoldDB" id="A0A5B7FYZ4"/>
<name>A0A5B7FYZ4_PORTR</name>
<reference evidence="2 3" key="1">
    <citation type="submission" date="2019-05" db="EMBL/GenBank/DDBJ databases">
        <title>Another draft genome of Portunus trituberculatus and its Hox gene families provides insights of decapod evolution.</title>
        <authorList>
            <person name="Jeong J.-H."/>
            <person name="Song I."/>
            <person name="Kim S."/>
            <person name="Choi T."/>
            <person name="Kim D."/>
            <person name="Ryu S."/>
            <person name="Kim W."/>
        </authorList>
    </citation>
    <scope>NUCLEOTIDE SEQUENCE [LARGE SCALE GENOMIC DNA]</scope>
    <source>
        <tissue evidence="2">Muscle</tissue>
    </source>
</reference>
<dbReference type="EMBL" id="VSRR010011090">
    <property type="protein sequence ID" value="MPC52711.1"/>
    <property type="molecule type" value="Genomic_DNA"/>
</dbReference>
<gene>
    <name evidence="2" type="ORF">E2C01_046587</name>
</gene>
<protein>
    <submittedName>
        <fullName evidence="2">Uncharacterized protein</fullName>
    </submittedName>
</protein>
<proteinExistence type="predicted"/>
<evidence type="ECO:0000313" key="2">
    <source>
        <dbReference type="EMBL" id="MPC52711.1"/>
    </source>
</evidence>
<evidence type="ECO:0000313" key="3">
    <source>
        <dbReference type="Proteomes" id="UP000324222"/>
    </source>
</evidence>
<accession>A0A5B7FYZ4</accession>
<keyword evidence="3" id="KW-1185">Reference proteome</keyword>
<dbReference type="Proteomes" id="UP000324222">
    <property type="component" value="Unassembled WGS sequence"/>
</dbReference>